<feature type="transmembrane region" description="Helical" evidence="1">
    <location>
        <begin position="393"/>
        <end position="413"/>
    </location>
</feature>
<keyword evidence="1" id="KW-0812">Transmembrane</keyword>
<gene>
    <name evidence="2" type="ORF">HanXRQr2_Chr08g0336731</name>
</gene>
<proteinExistence type="predicted"/>
<feature type="transmembrane region" description="Helical" evidence="1">
    <location>
        <begin position="304"/>
        <end position="331"/>
    </location>
</feature>
<name>A0A9K3ND69_HELAN</name>
<evidence type="ECO:0000313" key="3">
    <source>
        <dbReference type="Proteomes" id="UP000215914"/>
    </source>
</evidence>
<sequence length="750" mass="84145">MGDTYFHLLHNLDSYICTSITQTLKDFLTASLYQAYIQNKYSKPMMLIGIYIAIASLFCILPMVADLLQGFKTKKLWFPCKYFTLNAASLTVIAVAMKLPMDFSNSMPHVVDQAARLGSMAFMCTMMANLLPSLATMDSKELLTNIIALAILVITLAVNVSIQIVTGVVSHDDGEYSSILTFYNLLIAIFYVAMLLALLMIHTCSALMILKSKEILDHKYKAGHETALKDLELQQPTVEKLKLHVSNHWIMAETGSPQFMIVCSATTSASGVICVSSTLLHGIIMMYTTQHMMDYGSEYKGSVLVILITQFIGVILGTVAPVSRCFALLSFKVSIKQIWKHIKVFKVESYYTQRLTDWKQSSVPVKVSSRRCKIVIQELKVLSLSCCKGFQKMVVVACNMTALIPVFTVIGVLCCLQCWKRLKVTLSAFNNVLVERPAQLQHNKDLSQYVLQLQDDMELAERTLTSISKSGNHLIQKAEKQQPNSLMKLLEEYSGFEGVGKYDVQQGLPLPEQKYVDCWSLPIVTLTAIAISLPNIQKHMVDRLLRSVSEGLTYVKHVEETLNATDEYVSSQKVARTLWLEVEFYHKWLGYKLSNSAQQVNTTKGIVQWFSDTAKNMLTEVESKNMKGSDDNSVYMSASANSMYRLTQTILVSYHANIDQVSQEELLVQLSSMISHILAACLTNLPQVIAMKCHTSVIEKREASVQTAALLLGETMQIINSLQDRELPSLNLDELPFIDKWRDCLLHPSP</sequence>
<dbReference type="Proteomes" id="UP000215914">
    <property type="component" value="Unassembled WGS sequence"/>
</dbReference>
<protein>
    <submittedName>
        <fullName evidence="2">Uncharacterized protein</fullName>
    </submittedName>
</protein>
<comment type="caution">
    <text evidence="2">The sequence shown here is derived from an EMBL/GenBank/DDBJ whole genome shotgun (WGS) entry which is preliminary data.</text>
</comment>
<reference evidence="2" key="2">
    <citation type="submission" date="2020-06" db="EMBL/GenBank/DDBJ databases">
        <title>Helianthus annuus Genome sequencing and assembly Release 2.</title>
        <authorList>
            <person name="Gouzy J."/>
            <person name="Langlade N."/>
            <person name="Munos S."/>
        </authorList>
    </citation>
    <scope>NUCLEOTIDE SEQUENCE</scope>
    <source>
        <tissue evidence="2">Leaves</tissue>
    </source>
</reference>
<feature type="transmembrane region" description="Helical" evidence="1">
    <location>
        <begin position="76"/>
        <end position="97"/>
    </location>
</feature>
<feature type="transmembrane region" description="Helical" evidence="1">
    <location>
        <begin position="185"/>
        <end position="210"/>
    </location>
</feature>
<accession>A0A9K3ND69</accession>
<feature type="transmembrane region" description="Helical" evidence="1">
    <location>
        <begin position="142"/>
        <end position="165"/>
    </location>
</feature>
<feature type="transmembrane region" description="Helical" evidence="1">
    <location>
        <begin position="45"/>
        <end position="64"/>
    </location>
</feature>
<dbReference type="PANTHER" id="PTHR35307">
    <property type="entry name" value="PROTEIN, PUTATIVE-RELATED"/>
    <property type="match status" value="1"/>
</dbReference>
<dbReference type="EMBL" id="MNCJ02000323">
    <property type="protein sequence ID" value="KAF5795188.1"/>
    <property type="molecule type" value="Genomic_DNA"/>
</dbReference>
<dbReference type="Gramene" id="mRNA:HanXRQr2_Chr08g0336731">
    <property type="protein sequence ID" value="CDS:HanXRQr2_Chr08g0336731.1"/>
    <property type="gene ID" value="HanXRQr2_Chr08g0336731"/>
</dbReference>
<evidence type="ECO:0000313" key="2">
    <source>
        <dbReference type="EMBL" id="KAF5795188.1"/>
    </source>
</evidence>
<keyword evidence="1" id="KW-1133">Transmembrane helix</keyword>
<dbReference type="PANTHER" id="PTHR35307:SF6">
    <property type="entry name" value="TRANSMEMBRANE PROTEIN"/>
    <property type="match status" value="1"/>
</dbReference>
<keyword evidence="1" id="KW-0472">Membrane</keyword>
<feature type="transmembrane region" description="Helical" evidence="1">
    <location>
        <begin position="259"/>
        <end position="284"/>
    </location>
</feature>
<feature type="transmembrane region" description="Helical" evidence="1">
    <location>
        <begin position="117"/>
        <end position="135"/>
    </location>
</feature>
<keyword evidence="3" id="KW-1185">Reference proteome</keyword>
<dbReference type="OrthoDB" id="1915303at2759"/>
<organism evidence="2 3">
    <name type="scientific">Helianthus annuus</name>
    <name type="common">Common sunflower</name>
    <dbReference type="NCBI Taxonomy" id="4232"/>
    <lineage>
        <taxon>Eukaryota</taxon>
        <taxon>Viridiplantae</taxon>
        <taxon>Streptophyta</taxon>
        <taxon>Embryophyta</taxon>
        <taxon>Tracheophyta</taxon>
        <taxon>Spermatophyta</taxon>
        <taxon>Magnoliopsida</taxon>
        <taxon>eudicotyledons</taxon>
        <taxon>Gunneridae</taxon>
        <taxon>Pentapetalae</taxon>
        <taxon>asterids</taxon>
        <taxon>campanulids</taxon>
        <taxon>Asterales</taxon>
        <taxon>Asteraceae</taxon>
        <taxon>Asteroideae</taxon>
        <taxon>Heliantheae alliance</taxon>
        <taxon>Heliantheae</taxon>
        <taxon>Helianthus</taxon>
    </lineage>
</organism>
<reference evidence="2" key="1">
    <citation type="journal article" date="2017" name="Nature">
        <title>The sunflower genome provides insights into oil metabolism, flowering and Asterid evolution.</title>
        <authorList>
            <person name="Badouin H."/>
            <person name="Gouzy J."/>
            <person name="Grassa C.J."/>
            <person name="Murat F."/>
            <person name="Staton S.E."/>
            <person name="Cottret L."/>
            <person name="Lelandais-Briere C."/>
            <person name="Owens G.L."/>
            <person name="Carrere S."/>
            <person name="Mayjonade B."/>
            <person name="Legrand L."/>
            <person name="Gill N."/>
            <person name="Kane N.C."/>
            <person name="Bowers J.E."/>
            <person name="Hubner S."/>
            <person name="Bellec A."/>
            <person name="Berard A."/>
            <person name="Berges H."/>
            <person name="Blanchet N."/>
            <person name="Boniface M.C."/>
            <person name="Brunel D."/>
            <person name="Catrice O."/>
            <person name="Chaidir N."/>
            <person name="Claudel C."/>
            <person name="Donnadieu C."/>
            <person name="Faraut T."/>
            <person name="Fievet G."/>
            <person name="Helmstetter N."/>
            <person name="King M."/>
            <person name="Knapp S.J."/>
            <person name="Lai Z."/>
            <person name="Le Paslier M.C."/>
            <person name="Lippi Y."/>
            <person name="Lorenzon L."/>
            <person name="Mandel J.R."/>
            <person name="Marage G."/>
            <person name="Marchand G."/>
            <person name="Marquand E."/>
            <person name="Bret-Mestries E."/>
            <person name="Morien E."/>
            <person name="Nambeesan S."/>
            <person name="Nguyen T."/>
            <person name="Pegot-Espagnet P."/>
            <person name="Pouilly N."/>
            <person name="Raftis F."/>
            <person name="Sallet E."/>
            <person name="Schiex T."/>
            <person name="Thomas J."/>
            <person name="Vandecasteele C."/>
            <person name="Vares D."/>
            <person name="Vear F."/>
            <person name="Vautrin S."/>
            <person name="Crespi M."/>
            <person name="Mangin B."/>
            <person name="Burke J.M."/>
            <person name="Salse J."/>
            <person name="Munos S."/>
            <person name="Vincourt P."/>
            <person name="Rieseberg L.H."/>
            <person name="Langlade N.B."/>
        </authorList>
    </citation>
    <scope>NUCLEOTIDE SEQUENCE</scope>
    <source>
        <tissue evidence="2">Leaves</tissue>
    </source>
</reference>
<evidence type="ECO:0000256" key="1">
    <source>
        <dbReference type="SAM" id="Phobius"/>
    </source>
</evidence>
<dbReference type="AlphaFoldDB" id="A0A9K3ND69"/>